<evidence type="ECO:0000256" key="8">
    <source>
        <dbReference type="ARBA" id="ARBA00046534"/>
    </source>
</evidence>
<dbReference type="GO" id="GO:0090708">
    <property type="term" value="P:specification of plant organ axis polarity"/>
    <property type="evidence" value="ECO:0007669"/>
    <property type="project" value="UniProtKB-ARBA"/>
</dbReference>
<comment type="subcellular location">
    <subcellularLocation>
        <location evidence="1">Cell membrane</location>
        <topology evidence="1">Peripheral membrane protein</topology>
        <orientation evidence="1">Cytoplasmic side</orientation>
    </subcellularLocation>
</comment>
<dbReference type="Proteomes" id="UP000515123">
    <property type="component" value="Linkage group 15"/>
</dbReference>
<feature type="compositionally biased region" description="Low complexity" evidence="9">
    <location>
        <begin position="31"/>
        <end position="57"/>
    </location>
</feature>
<dbReference type="GO" id="GO:0005886">
    <property type="term" value="C:plasma membrane"/>
    <property type="evidence" value="ECO:0007669"/>
    <property type="project" value="UniProtKB-SubCell"/>
</dbReference>
<dbReference type="PANTHER" id="PTHR31083:SF18">
    <property type="entry name" value="PROTEIN SOSEKI 2"/>
    <property type="match status" value="1"/>
</dbReference>
<dbReference type="GO" id="GO:0051258">
    <property type="term" value="P:protein polymerization"/>
    <property type="evidence" value="ECO:0007669"/>
    <property type="project" value="UniProtKB-ARBA"/>
</dbReference>
<evidence type="ECO:0000256" key="3">
    <source>
        <dbReference type="ARBA" id="ARBA00022475"/>
    </source>
</evidence>
<reference evidence="12" key="2">
    <citation type="submission" date="2025-08" db="UniProtKB">
        <authorList>
            <consortium name="RefSeq"/>
        </authorList>
    </citation>
    <scope>IDENTIFICATION</scope>
    <source>
        <tissue evidence="12">Leaf</tissue>
    </source>
</reference>
<comment type="similarity">
    <text evidence="7">Belongs to the SOSEKI family.</text>
</comment>
<organism evidence="11 12">
    <name type="scientific">Ananas comosus</name>
    <name type="common">Pineapple</name>
    <name type="synonym">Ananas ananas</name>
    <dbReference type="NCBI Taxonomy" id="4615"/>
    <lineage>
        <taxon>Eukaryota</taxon>
        <taxon>Viridiplantae</taxon>
        <taxon>Streptophyta</taxon>
        <taxon>Embryophyta</taxon>
        <taxon>Tracheophyta</taxon>
        <taxon>Spermatophyta</taxon>
        <taxon>Magnoliopsida</taxon>
        <taxon>Liliopsida</taxon>
        <taxon>Poales</taxon>
        <taxon>Bromeliaceae</taxon>
        <taxon>Bromelioideae</taxon>
        <taxon>Ananas</taxon>
    </lineage>
</organism>
<gene>
    <name evidence="12" type="primary">LOC109721117</name>
</gene>
<dbReference type="InterPro" id="IPR010369">
    <property type="entry name" value="SOK"/>
</dbReference>
<accession>A0A6P5GDY0</accession>
<dbReference type="PANTHER" id="PTHR31083">
    <property type="entry name" value="UPSTREAM OF FLC PROTEIN (DUF966)"/>
    <property type="match status" value="1"/>
</dbReference>
<dbReference type="InterPro" id="IPR048351">
    <property type="entry name" value="SOK_DIX"/>
</dbReference>
<keyword evidence="6" id="KW-0131">Cell cycle</keyword>
<dbReference type="AlphaFoldDB" id="A0A6P5GDY0"/>
<dbReference type="GO" id="GO:0051302">
    <property type="term" value="P:regulation of cell division"/>
    <property type="evidence" value="ECO:0007669"/>
    <property type="project" value="UniProtKB-ARBA"/>
</dbReference>
<keyword evidence="11" id="KW-1185">Reference proteome</keyword>
<dbReference type="GO" id="GO:2000067">
    <property type="term" value="P:regulation of root morphogenesis"/>
    <property type="evidence" value="ECO:0007669"/>
    <property type="project" value="UniProtKB-ARBA"/>
</dbReference>
<evidence type="ECO:0000256" key="1">
    <source>
        <dbReference type="ARBA" id="ARBA00004413"/>
    </source>
</evidence>
<keyword evidence="5" id="KW-0472">Membrane</keyword>
<dbReference type="OrthoDB" id="1280899at2759"/>
<dbReference type="InterPro" id="IPR021182">
    <property type="entry name" value="SOK_magnoliopsida"/>
</dbReference>
<name>A0A6P5GDY0_ANACO</name>
<evidence type="ECO:0000256" key="4">
    <source>
        <dbReference type="ARBA" id="ARBA00022618"/>
    </source>
</evidence>
<proteinExistence type="inferred from homology"/>
<feature type="compositionally biased region" description="Low complexity" evidence="9">
    <location>
        <begin position="430"/>
        <end position="450"/>
    </location>
</feature>
<sequence length="456" mass="49686">MEGGGGRRRVSSRETSPDRARVSYTHHHHQQQQQQQQQQQHHQRSTTTTTTTATATTRPRKKVQIVYYLSRNGQLEHPHFMEISHPHSQQLRLKDVLDKLTALRGKGMPSLFSWSCKRSYKNGYVWNDLCESDVIYPSDGAEYVLKGSEIITGCSERFQHPPVHNRGMIKPLSGAHKHYQAEDDDLEDEVGEIDDGEGLEDEYEDSRGARAASHGASARAKPYARGVSTEGIGRVDDPPRTRPPHHHRPMEVSFEDASPPSSSSSEKLPGAAAADSAGETGAGRNSVLLQLIACGAAAAAAAKGRSGAPAGGNGARKSGGLQRWMVSRLAGRGAGDEDELRVGAARSGHRPAVEEKEYFSGSIVEGAAKGPPEPALKKSNSYNEERSSRLGIGEEGVQNGEEREEGEGAEGAVKRKCIPGIKMPSSSAKQQQQQQQQKQQQQQQQQLQFQPKKGSQ</sequence>
<keyword evidence="4" id="KW-0132">Cell division</keyword>
<dbReference type="Pfam" id="PF06136">
    <property type="entry name" value="SOK"/>
    <property type="match status" value="1"/>
</dbReference>
<keyword evidence="2" id="KW-0217">Developmental protein</keyword>
<feature type="compositionally biased region" description="Basic residues" evidence="9">
    <location>
        <begin position="1"/>
        <end position="10"/>
    </location>
</feature>
<feature type="region of interest" description="Disordered" evidence="9">
    <location>
        <begin position="304"/>
        <end position="456"/>
    </location>
</feature>
<feature type="compositionally biased region" description="Basic and acidic residues" evidence="9">
    <location>
        <begin position="11"/>
        <end position="21"/>
    </location>
</feature>
<dbReference type="RefSeq" id="XP_020104128.1">
    <property type="nucleotide sequence ID" value="XM_020248539.1"/>
</dbReference>
<evidence type="ECO:0000256" key="6">
    <source>
        <dbReference type="ARBA" id="ARBA00023306"/>
    </source>
</evidence>
<evidence type="ECO:0000256" key="9">
    <source>
        <dbReference type="SAM" id="MobiDB-lite"/>
    </source>
</evidence>
<evidence type="ECO:0000256" key="7">
    <source>
        <dbReference type="ARBA" id="ARBA00024211"/>
    </source>
</evidence>
<reference evidence="11" key="1">
    <citation type="journal article" date="2015" name="Nat. Genet.">
        <title>The pineapple genome and the evolution of CAM photosynthesis.</title>
        <authorList>
            <person name="Ming R."/>
            <person name="VanBuren R."/>
            <person name="Wai C.M."/>
            <person name="Tang H."/>
            <person name="Schatz M.C."/>
            <person name="Bowers J.E."/>
            <person name="Lyons E."/>
            <person name="Wang M.L."/>
            <person name="Chen J."/>
            <person name="Biggers E."/>
            <person name="Zhang J."/>
            <person name="Huang L."/>
            <person name="Zhang L."/>
            <person name="Miao W."/>
            <person name="Zhang J."/>
            <person name="Ye Z."/>
            <person name="Miao C."/>
            <person name="Lin Z."/>
            <person name="Wang H."/>
            <person name="Zhou H."/>
            <person name="Yim W.C."/>
            <person name="Priest H.D."/>
            <person name="Zheng C."/>
            <person name="Woodhouse M."/>
            <person name="Edger P.P."/>
            <person name="Guyot R."/>
            <person name="Guo H.B."/>
            <person name="Guo H."/>
            <person name="Zheng G."/>
            <person name="Singh R."/>
            <person name="Sharma A."/>
            <person name="Min X."/>
            <person name="Zheng Y."/>
            <person name="Lee H."/>
            <person name="Gurtowski J."/>
            <person name="Sedlazeck F.J."/>
            <person name="Harkess A."/>
            <person name="McKain M.R."/>
            <person name="Liao Z."/>
            <person name="Fang J."/>
            <person name="Liu J."/>
            <person name="Zhang X."/>
            <person name="Zhang Q."/>
            <person name="Hu W."/>
            <person name="Qin Y."/>
            <person name="Wang K."/>
            <person name="Chen L.Y."/>
            <person name="Shirley N."/>
            <person name="Lin Y.R."/>
            <person name="Liu L.Y."/>
            <person name="Hernandez A.G."/>
            <person name="Wright C.L."/>
            <person name="Bulone V."/>
            <person name="Tuskan G.A."/>
            <person name="Heath K."/>
            <person name="Zee F."/>
            <person name="Moore P.H."/>
            <person name="Sunkar R."/>
            <person name="Leebens-Mack J.H."/>
            <person name="Mockler T."/>
            <person name="Bennetzen J.L."/>
            <person name="Freeling M."/>
            <person name="Sankoff D."/>
            <person name="Paterson A.H."/>
            <person name="Zhu X."/>
            <person name="Yang X."/>
            <person name="Smith J.A."/>
            <person name="Cushman J.C."/>
            <person name="Paull R.E."/>
            <person name="Yu Q."/>
        </authorList>
    </citation>
    <scope>NUCLEOTIDE SEQUENCE [LARGE SCALE GENOMIC DNA]</scope>
    <source>
        <strain evidence="11">cv. F153</strain>
    </source>
</reference>
<dbReference type="GO" id="GO:0051301">
    <property type="term" value="P:cell division"/>
    <property type="evidence" value="ECO:0007669"/>
    <property type="project" value="UniProtKB-KW"/>
</dbReference>
<evidence type="ECO:0000256" key="5">
    <source>
        <dbReference type="ARBA" id="ARBA00023136"/>
    </source>
</evidence>
<protein>
    <submittedName>
        <fullName evidence="12">Protein UPSTREAM OF FLC-like</fullName>
    </submittedName>
</protein>
<dbReference type="PIRSF" id="PIRSF031043">
    <property type="entry name" value="UCP031043"/>
    <property type="match status" value="1"/>
</dbReference>
<evidence type="ECO:0000259" key="10">
    <source>
        <dbReference type="Pfam" id="PF06136"/>
    </source>
</evidence>
<feature type="compositionally biased region" description="Low complexity" evidence="9">
    <location>
        <begin position="209"/>
        <end position="220"/>
    </location>
</feature>
<feature type="region of interest" description="Disordered" evidence="9">
    <location>
        <begin position="1"/>
        <end position="57"/>
    </location>
</feature>
<evidence type="ECO:0000313" key="11">
    <source>
        <dbReference type="Proteomes" id="UP000515123"/>
    </source>
</evidence>
<feature type="region of interest" description="Disordered" evidence="9">
    <location>
        <begin position="198"/>
        <end position="280"/>
    </location>
</feature>
<dbReference type="GeneID" id="109721117"/>
<feature type="compositionally biased region" description="Low complexity" evidence="9">
    <location>
        <begin position="258"/>
        <end position="280"/>
    </location>
</feature>
<evidence type="ECO:0000313" key="12">
    <source>
        <dbReference type="RefSeq" id="XP_020104128.1"/>
    </source>
</evidence>
<evidence type="ECO:0000256" key="2">
    <source>
        <dbReference type="ARBA" id="ARBA00022473"/>
    </source>
</evidence>
<keyword evidence="3" id="KW-1003">Cell membrane</keyword>
<comment type="subunit">
    <text evidence="8">Homodimer. Forms long polymer filaments with other SOKs proteins polymers (e.g. SOK1, SOK2, SOK3 and SOK4) crucial for polar localization and biological activity. Binds to ANGUSTIFOLIA (AN).</text>
</comment>
<feature type="domain" description="SOSEKI DIX-like" evidence="10">
    <location>
        <begin position="63"/>
        <end position="151"/>
    </location>
</feature>